<evidence type="ECO:0000256" key="3">
    <source>
        <dbReference type="ARBA" id="ARBA00022833"/>
    </source>
</evidence>
<evidence type="ECO:0000256" key="4">
    <source>
        <dbReference type="PROSITE-ProRule" id="PRU00175"/>
    </source>
</evidence>
<feature type="domain" description="RING-type" evidence="7">
    <location>
        <begin position="122"/>
        <end position="176"/>
    </location>
</feature>
<keyword evidence="2 4" id="KW-0863">Zinc-finger</keyword>
<evidence type="ECO:0000256" key="5">
    <source>
        <dbReference type="SAM" id="MobiDB-lite"/>
    </source>
</evidence>
<proteinExistence type="predicted"/>
<dbReference type="SMART" id="SM00184">
    <property type="entry name" value="RING"/>
    <property type="match status" value="1"/>
</dbReference>
<evidence type="ECO:0000313" key="8">
    <source>
        <dbReference type="EMBL" id="JAT45177.1"/>
    </source>
</evidence>
<evidence type="ECO:0000256" key="2">
    <source>
        <dbReference type="ARBA" id="ARBA00022771"/>
    </source>
</evidence>
<organism evidence="8">
    <name type="scientific">Anthurium amnicola</name>
    <dbReference type="NCBI Taxonomy" id="1678845"/>
    <lineage>
        <taxon>Eukaryota</taxon>
        <taxon>Viridiplantae</taxon>
        <taxon>Streptophyta</taxon>
        <taxon>Embryophyta</taxon>
        <taxon>Tracheophyta</taxon>
        <taxon>Spermatophyta</taxon>
        <taxon>Magnoliopsida</taxon>
        <taxon>Liliopsida</taxon>
        <taxon>Araceae</taxon>
        <taxon>Pothoideae</taxon>
        <taxon>Potheae</taxon>
        <taxon>Anthurium</taxon>
    </lineage>
</organism>
<dbReference type="InterPro" id="IPR001841">
    <property type="entry name" value="Znf_RING"/>
</dbReference>
<dbReference type="InterPro" id="IPR052788">
    <property type="entry name" value="RING-type_E3_ligase_ATL"/>
</dbReference>
<evidence type="ECO:0000256" key="1">
    <source>
        <dbReference type="ARBA" id="ARBA00022723"/>
    </source>
</evidence>
<keyword evidence="6" id="KW-0812">Transmembrane</keyword>
<keyword evidence="6" id="KW-0472">Membrane</keyword>
<sequence>MRPSKRLLSAPPSTGGNTTNTATTQGGGGRAGNATNQWGPFGNAATYGADMALALGILLSAFVLGVLLMVVVRLYLRRRRGPHPSDQKPEPSGAAEGEAQGADPPTAYRAGETELAGAAAECAICLAEFAEGDGLRVLPACRHGFHAECMERWHRASCRSSRPSSRGAAPSCPVCRASCCPPEASPEPEPEP</sequence>
<reference evidence="8" key="1">
    <citation type="submission" date="2015-07" db="EMBL/GenBank/DDBJ databases">
        <title>Transcriptome Assembly of Anthurium amnicola.</title>
        <authorList>
            <person name="Suzuki J."/>
        </authorList>
    </citation>
    <scope>NUCLEOTIDE SEQUENCE</scope>
</reference>
<keyword evidence="1" id="KW-0479">Metal-binding</keyword>
<gene>
    <name evidence="8" type="primary">ATL79_0</name>
    <name evidence="8" type="ORF">g.26558</name>
</gene>
<keyword evidence="3" id="KW-0862">Zinc</keyword>
<dbReference type="Gene3D" id="3.30.40.10">
    <property type="entry name" value="Zinc/RING finger domain, C3HC4 (zinc finger)"/>
    <property type="match status" value="1"/>
</dbReference>
<accession>A0A1D1XS28</accession>
<dbReference type="Pfam" id="PF17123">
    <property type="entry name" value="zf-RING_11"/>
    <property type="match status" value="1"/>
</dbReference>
<feature type="region of interest" description="Disordered" evidence="5">
    <location>
        <begin position="1"/>
        <end position="35"/>
    </location>
</feature>
<keyword evidence="6" id="KW-1133">Transmembrane helix</keyword>
<dbReference type="PANTHER" id="PTHR45798">
    <property type="entry name" value="RING-H2 FINGER PROTEIN ATL61-RELATED-RELATED"/>
    <property type="match status" value="1"/>
</dbReference>
<dbReference type="SUPFAM" id="SSF57850">
    <property type="entry name" value="RING/U-box"/>
    <property type="match status" value="1"/>
</dbReference>
<dbReference type="AlphaFoldDB" id="A0A1D1XS28"/>
<feature type="compositionally biased region" description="Low complexity" evidence="5">
    <location>
        <begin position="14"/>
        <end position="24"/>
    </location>
</feature>
<protein>
    <submittedName>
        <fullName evidence="8">RING-H2 finger protein ATL79</fullName>
    </submittedName>
</protein>
<feature type="region of interest" description="Disordered" evidence="5">
    <location>
        <begin position="80"/>
        <end position="108"/>
    </location>
</feature>
<dbReference type="InterPro" id="IPR013083">
    <property type="entry name" value="Znf_RING/FYVE/PHD"/>
</dbReference>
<evidence type="ECO:0000259" key="7">
    <source>
        <dbReference type="PROSITE" id="PS50089"/>
    </source>
</evidence>
<dbReference type="PANTHER" id="PTHR45798:SF88">
    <property type="entry name" value="RING-H2 FINGER PROTEIN ATL61-RELATED"/>
    <property type="match status" value="1"/>
</dbReference>
<dbReference type="EMBL" id="GDJX01022759">
    <property type="protein sequence ID" value="JAT45177.1"/>
    <property type="molecule type" value="Transcribed_RNA"/>
</dbReference>
<dbReference type="PROSITE" id="PS50089">
    <property type="entry name" value="ZF_RING_2"/>
    <property type="match status" value="1"/>
</dbReference>
<evidence type="ECO:0000256" key="6">
    <source>
        <dbReference type="SAM" id="Phobius"/>
    </source>
</evidence>
<dbReference type="GO" id="GO:0008270">
    <property type="term" value="F:zinc ion binding"/>
    <property type="evidence" value="ECO:0007669"/>
    <property type="project" value="UniProtKB-KW"/>
</dbReference>
<name>A0A1D1XS28_9ARAE</name>
<feature type="transmembrane region" description="Helical" evidence="6">
    <location>
        <begin position="51"/>
        <end position="76"/>
    </location>
</feature>